<comment type="caution">
    <text evidence="4">The sequence shown here is derived from an EMBL/GenBank/DDBJ whole genome shotgun (WGS) entry which is preliminary data.</text>
</comment>
<dbReference type="InterPro" id="IPR011990">
    <property type="entry name" value="TPR-like_helical_dom_sf"/>
</dbReference>
<gene>
    <name evidence="4" type="ORF">GH714_008633</name>
</gene>
<evidence type="ECO:0000256" key="1">
    <source>
        <dbReference type="ARBA" id="ARBA00007626"/>
    </source>
</evidence>
<dbReference type="Proteomes" id="UP000467840">
    <property type="component" value="Chromosome 15"/>
</dbReference>
<dbReference type="EMBL" id="JAAGAX010000005">
    <property type="protein sequence ID" value="KAF2312993.1"/>
    <property type="molecule type" value="Genomic_DNA"/>
</dbReference>
<organism evidence="4 5">
    <name type="scientific">Hevea brasiliensis</name>
    <name type="common">Para rubber tree</name>
    <name type="synonym">Siphonia brasiliensis</name>
    <dbReference type="NCBI Taxonomy" id="3981"/>
    <lineage>
        <taxon>Eukaryota</taxon>
        <taxon>Viridiplantae</taxon>
        <taxon>Streptophyta</taxon>
        <taxon>Embryophyta</taxon>
        <taxon>Tracheophyta</taxon>
        <taxon>Spermatophyta</taxon>
        <taxon>Magnoliopsida</taxon>
        <taxon>eudicotyledons</taxon>
        <taxon>Gunneridae</taxon>
        <taxon>Pentapetalae</taxon>
        <taxon>rosids</taxon>
        <taxon>fabids</taxon>
        <taxon>Malpighiales</taxon>
        <taxon>Euphorbiaceae</taxon>
        <taxon>Crotonoideae</taxon>
        <taxon>Micrandreae</taxon>
        <taxon>Hevea</taxon>
    </lineage>
</organism>
<sequence length="361" mass="40964">MFSQDSVTRSVKNSGNSCLYSPRLLVNRFLANDANTVVNAICDSLRRGNSWDVLSRNFDSVELNDLLVKNVLLELKEPTDAKRALGFFHWSAQRKNFVHEAYAKLRLFEVGFEVCCYLADHGFFVSLTSFNILIHVVQKSDKSPWILEEGKIEVAMALLKLMLQKNMILDAIAYSLIVYAKVRLGNLDSAMEVYEEMLKRGFIANSFVYTSFIGAYCNGGKLEEANQLIEEMENMGLKPYDETYNFLIEGCAKSGRVEESLSYCEKMIERGLLPSRLAFNKMVTKLCETGAVKQANAMLTRLLDNGFLPNDITYSHLIAGYARDNQIQEVLKLYYEMEYRALCPGLLAFTSLIRILVIVES</sequence>
<proteinExistence type="inferred from homology"/>
<evidence type="ECO:0000313" key="4">
    <source>
        <dbReference type="EMBL" id="KAF2312993.1"/>
    </source>
</evidence>
<evidence type="ECO:0000256" key="2">
    <source>
        <dbReference type="ARBA" id="ARBA00022737"/>
    </source>
</evidence>
<feature type="repeat" description="PPR" evidence="3">
    <location>
        <begin position="275"/>
        <end position="309"/>
    </location>
</feature>
<comment type="similarity">
    <text evidence="1">Belongs to the PPR family. P subfamily.</text>
</comment>
<dbReference type="InterPro" id="IPR002885">
    <property type="entry name" value="PPR_rpt"/>
</dbReference>
<feature type="repeat" description="PPR" evidence="3">
    <location>
        <begin position="240"/>
        <end position="274"/>
    </location>
</feature>
<dbReference type="PANTHER" id="PTHR47941">
    <property type="entry name" value="PENTATRICOPEPTIDE REPEAT-CONTAINING PROTEIN 3, MITOCHONDRIAL"/>
    <property type="match status" value="1"/>
</dbReference>
<protein>
    <recommendedName>
        <fullName evidence="6">Pentacotripeptide-repeat region of PRORP domain-containing protein</fullName>
    </recommendedName>
</protein>
<keyword evidence="5" id="KW-1185">Reference proteome</keyword>
<name>A0A6A6MKW1_HEVBR</name>
<dbReference type="Pfam" id="PF01535">
    <property type="entry name" value="PPR"/>
    <property type="match status" value="1"/>
</dbReference>
<evidence type="ECO:0008006" key="6">
    <source>
        <dbReference type="Google" id="ProtNLM"/>
    </source>
</evidence>
<keyword evidence="2" id="KW-0677">Repeat</keyword>
<dbReference type="Gene3D" id="1.25.40.10">
    <property type="entry name" value="Tetratricopeptide repeat domain"/>
    <property type="match status" value="2"/>
</dbReference>
<reference evidence="4 5" key="1">
    <citation type="journal article" date="2020" name="Mol. Plant">
        <title>The Chromosome-Based Rubber Tree Genome Provides New Insights into Spurge Genome Evolution and Rubber Biosynthesis.</title>
        <authorList>
            <person name="Liu J."/>
            <person name="Shi C."/>
            <person name="Shi C.C."/>
            <person name="Li W."/>
            <person name="Zhang Q.J."/>
            <person name="Zhang Y."/>
            <person name="Li K."/>
            <person name="Lu H.F."/>
            <person name="Shi C."/>
            <person name="Zhu S.T."/>
            <person name="Xiao Z.Y."/>
            <person name="Nan H."/>
            <person name="Yue Y."/>
            <person name="Zhu X.G."/>
            <person name="Wu Y."/>
            <person name="Hong X.N."/>
            <person name="Fan G.Y."/>
            <person name="Tong Y."/>
            <person name="Zhang D."/>
            <person name="Mao C.L."/>
            <person name="Liu Y.L."/>
            <person name="Hao S.J."/>
            <person name="Liu W.Q."/>
            <person name="Lv M.Q."/>
            <person name="Zhang H.B."/>
            <person name="Liu Y."/>
            <person name="Hu-Tang G.R."/>
            <person name="Wang J.P."/>
            <person name="Wang J.H."/>
            <person name="Sun Y.H."/>
            <person name="Ni S.B."/>
            <person name="Chen W.B."/>
            <person name="Zhang X.C."/>
            <person name="Jiao Y.N."/>
            <person name="Eichler E.E."/>
            <person name="Li G.H."/>
            <person name="Liu X."/>
            <person name="Gao L.Z."/>
        </authorList>
    </citation>
    <scope>NUCLEOTIDE SEQUENCE [LARGE SCALE GENOMIC DNA]</scope>
    <source>
        <strain evidence="5">cv. GT1</strain>
        <tissue evidence="4">Leaf</tissue>
    </source>
</reference>
<dbReference type="PROSITE" id="PS51375">
    <property type="entry name" value="PPR"/>
    <property type="match status" value="5"/>
</dbReference>
<feature type="repeat" description="PPR" evidence="3">
    <location>
        <begin position="205"/>
        <end position="239"/>
    </location>
</feature>
<evidence type="ECO:0000256" key="3">
    <source>
        <dbReference type="PROSITE-ProRule" id="PRU00708"/>
    </source>
</evidence>
<dbReference type="Pfam" id="PF13041">
    <property type="entry name" value="PPR_2"/>
    <property type="match status" value="2"/>
</dbReference>
<feature type="repeat" description="PPR" evidence="3">
    <location>
        <begin position="170"/>
        <end position="204"/>
    </location>
</feature>
<dbReference type="NCBIfam" id="TIGR00756">
    <property type="entry name" value="PPR"/>
    <property type="match status" value="4"/>
</dbReference>
<evidence type="ECO:0000313" key="5">
    <source>
        <dbReference type="Proteomes" id="UP000467840"/>
    </source>
</evidence>
<feature type="repeat" description="PPR" evidence="3">
    <location>
        <begin position="310"/>
        <end position="344"/>
    </location>
</feature>
<accession>A0A6A6MKW1</accession>
<dbReference type="AlphaFoldDB" id="A0A6A6MKW1"/>
<dbReference type="SUPFAM" id="SSF48452">
    <property type="entry name" value="TPR-like"/>
    <property type="match status" value="1"/>
</dbReference>